<dbReference type="Gene3D" id="3.30.420.10">
    <property type="entry name" value="Ribonuclease H-like superfamily/Ribonuclease H"/>
    <property type="match status" value="1"/>
</dbReference>
<feature type="binding site" evidence="13">
    <location>
        <position position="7"/>
    </location>
    <ligand>
        <name>Mg(2+)</name>
        <dbReference type="ChEBI" id="CHEBI:18420"/>
        <label>1</label>
    </ligand>
</feature>
<keyword evidence="9 13" id="KW-0238">DNA-binding</keyword>
<protein>
    <recommendedName>
        <fullName evidence="13 14">Crossover junction endodeoxyribonuclease RuvC</fullName>
        <ecNumber evidence="13 14">3.1.21.10</ecNumber>
    </recommendedName>
    <alternativeName>
        <fullName evidence="13">Holliday junction nuclease RuvC</fullName>
    </alternativeName>
    <alternativeName>
        <fullName evidence="13">Holliday junction resolvase RuvC</fullName>
    </alternativeName>
</protein>
<dbReference type="AlphaFoldDB" id="A0A2H0DXC3"/>
<evidence type="ECO:0000256" key="13">
    <source>
        <dbReference type="HAMAP-Rule" id="MF_00034"/>
    </source>
</evidence>
<dbReference type="GO" id="GO:0006281">
    <property type="term" value="P:DNA repair"/>
    <property type="evidence" value="ECO:0007669"/>
    <property type="project" value="UniProtKB-UniRule"/>
</dbReference>
<evidence type="ECO:0000313" key="15">
    <source>
        <dbReference type="EMBL" id="PIP86359.1"/>
    </source>
</evidence>
<evidence type="ECO:0000256" key="1">
    <source>
        <dbReference type="ARBA" id="ARBA00009518"/>
    </source>
</evidence>
<keyword evidence="11 13" id="KW-0234">DNA repair</keyword>
<keyword evidence="4 13" id="KW-0479">Metal-binding</keyword>
<feature type="active site" evidence="13">
    <location>
        <position position="67"/>
    </location>
</feature>
<dbReference type="NCBIfam" id="TIGR00228">
    <property type="entry name" value="ruvC"/>
    <property type="match status" value="1"/>
</dbReference>
<comment type="function">
    <text evidence="13">The RuvA-RuvB-RuvC complex processes Holliday junction (HJ) DNA during genetic recombination and DNA repair. Endonuclease that resolves HJ intermediates. Cleaves cruciform DNA by making single-stranded nicks across the HJ at symmetrical positions within the homologous arms, yielding a 5'-phosphate and a 3'-hydroxyl group; requires a central core of homology in the junction. The consensus cleavage sequence is 5'-(A/T)TT(C/G)-3'. Cleavage occurs on the 3'-side of the TT dinucleotide at the point of strand exchange. HJ branch migration catalyzed by RuvA-RuvB allows RuvC to scan DNA until it finds its consensus sequence, where it cleaves and resolves the cruciform DNA.</text>
</comment>
<evidence type="ECO:0000256" key="14">
    <source>
        <dbReference type="NCBIfam" id="TIGR00228"/>
    </source>
</evidence>
<dbReference type="EMBL" id="PCTS01000034">
    <property type="protein sequence ID" value="PIP86359.1"/>
    <property type="molecule type" value="Genomic_DNA"/>
</dbReference>
<comment type="caution">
    <text evidence="15">The sequence shown here is derived from an EMBL/GenBank/DDBJ whole genome shotgun (WGS) entry which is preliminary data.</text>
</comment>
<feature type="binding site" evidence="13">
    <location>
        <position position="140"/>
    </location>
    <ligand>
        <name>Mg(2+)</name>
        <dbReference type="ChEBI" id="CHEBI:18420"/>
        <label>1</label>
    </ligand>
</feature>
<dbReference type="Pfam" id="PF02075">
    <property type="entry name" value="RuvC"/>
    <property type="match status" value="1"/>
</dbReference>
<dbReference type="GO" id="GO:0000287">
    <property type="term" value="F:magnesium ion binding"/>
    <property type="evidence" value="ECO:0007669"/>
    <property type="project" value="UniProtKB-UniRule"/>
</dbReference>
<keyword evidence="8 13" id="KW-0460">Magnesium</keyword>
<keyword evidence="3 13" id="KW-0540">Nuclease</keyword>
<comment type="similarity">
    <text evidence="1 13">Belongs to the RuvC family.</text>
</comment>
<accession>A0A2H0DXC3</accession>
<reference evidence="15 16" key="1">
    <citation type="submission" date="2017-09" db="EMBL/GenBank/DDBJ databases">
        <title>Depth-based differentiation of microbial function through sediment-hosted aquifers and enrichment of novel symbionts in the deep terrestrial subsurface.</title>
        <authorList>
            <person name="Probst A.J."/>
            <person name="Ladd B."/>
            <person name="Jarett J.K."/>
            <person name="Geller-Mcgrath D.E."/>
            <person name="Sieber C.M."/>
            <person name="Emerson J.B."/>
            <person name="Anantharaman K."/>
            <person name="Thomas B.C."/>
            <person name="Malmstrom R."/>
            <person name="Stieglmeier M."/>
            <person name="Klingl A."/>
            <person name="Woyke T."/>
            <person name="Ryan C.M."/>
            <person name="Banfield J.F."/>
        </authorList>
    </citation>
    <scope>NUCLEOTIDE SEQUENCE [LARGE SCALE GENOMIC DNA]</scope>
    <source>
        <strain evidence="15">CG22_combo_CG10-13_8_21_14_all_43_18</strain>
    </source>
</reference>
<dbReference type="GO" id="GO:0008821">
    <property type="term" value="F:crossover junction DNA endonuclease activity"/>
    <property type="evidence" value="ECO:0007669"/>
    <property type="project" value="UniProtKB-UniRule"/>
</dbReference>
<dbReference type="InterPro" id="IPR002176">
    <property type="entry name" value="X-over_junc_endoDNase_RuvC"/>
</dbReference>
<evidence type="ECO:0000256" key="3">
    <source>
        <dbReference type="ARBA" id="ARBA00022722"/>
    </source>
</evidence>
<keyword evidence="2 13" id="KW-0963">Cytoplasm</keyword>
<keyword evidence="5 13" id="KW-0255">Endonuclease</keyword>
<evidence type="ECO:0000256" key="5">
    <source>
        <dbReference type="ARBA" id="ARBA00022759"/>
    </source>
</evidence>
<dbReference type="PANTHER" id="PTHR30194:SF3">
    <property type="entry name" value="CROSSOVER JUNCTION ENDODEOXYRIBONUCLEASE RUVC"/>
    <property type="match status" value="1"/>
</dbReference>
<dbReference type="PANTHER" id="PTHR30194">
    <property type="entry name" value="CROSSOVER JUNCTION ENDODEOXYRIBONUCLEASE RUVC"/>
    <property type="match status" value="1"/>
</dbReference>
<gene>
    <name evidence="13 15" type="primary">ruvC</name>
    <name evidence="15" type="ORF">COW82_02570</name>
</gene>
<dbReference type="GO" id="GO:0048476">
    <property type="term" value="C:Holliday junction resolvase complex"/>
    <property type="evidence" value="ECO:0007669"/>
    <property type="project" value="UniProtKB-UniRule"/>
</dbReference>
<evidence type="ECO:0000256" key="8">
    <source>
        <dbReference type="ARBA" id="ARBA00022842"/>
    </source>
</evidence>
<dbReference type="GO" id="GO:0003677">
    <property type="term" value="F:DNA binding"/>
    <property type="evidence" value="ECO:0007669"/>
    <property type="project" value="UniProtKB-KW"/>
</dbReference>
<dbReference type="GO" id="GO:0005737">
    <property type="term" value="C:cytoplasm"/>
    <property type="evidence" value="ECO:0007669"/>
    <property type="project" value="UniProtKB-SubCell"/>
</dbReference>
<sequence>MLVLAIDPGYERLGIAILKKNKNKEELVYSDCFETKKEILFKKRFNFLGREIRRIIKKFKPEILAIESVFFNKNQKTAMKVSEIRGAIINIALFYNLEIREFTPLQVKVAVTGYGRAPKNQVIEMVKKLIKIDDRKRKDDEFDAIAVGLTCLASEVLLKKQ</sequence>
<name>A0A2H0DXC3_9BACT</name>
<evidence type="ECO:0000256" key="10">
    <source>
        <dbReference type="ARBA" id="ARBA00023172"/>
    </source>
</evidence>
<evidence type="ECO:0000256" key="7">
    <source>
        <dbReference type="ARBA" id="ARBA00022801"/>
    </source>
</evidence>
<evidence type="ECO:0000256" key="12">
    <source>
        <dbReference type="ARBA" id="ARBA00029354"/>
    </source>
</evidence>
<dbReference type="Proteomes" id="UP000231276">
    <property type="component" value="Unassembled WGS sequence"/>
</dbReference>
<dbReference type="InterPro" id="IPR036397">
    <property type="entry name" value="RNaseH_sf"/>
</dbReference>
<dbReference type="FunFam" id="3.30.420.10:FF:000002">
    <property type="entry name" value="Crossover junction endodeoxyribonuclease RuvC"/>
    <property type="match status" value="1"/>
</dbReference>
<evidence type="ECO:0000256" key="9">
    <source>
        <dbReference type="ARBA" id="ARBA00023125"/>
    </source>
</evidence>
<keyword evidence="7 13" id="KW-0378">Hydrolase</keyword>
<evidence type="ECO:0000256" key="6">
    <source>
        <dbReference type="ARBA" id="ARBA00022763"/>
    </source>
</evidence>
<comment type="catalytic activity">
    <reaction evidence="12 13">
        <text>Endonucleolytic cleavage at a junction such as a reciprocal single-stranded crossover between two homologous DNA duplexes (Holliday junction).</text>
        <dbReference type="EC" id="3.1.21.10"/>
    </reaction>
</comment>
<evidence type="ECO:0000313" key="16">
    <source>
        <dbReference type="Proteomes" id="UP000231276"/>
    </source>
</evidence>
<dbReference type="CDD" id="cd16962">
    <property type="entry name" value="RuvC"/>
    <property type="match status" value="1"/>
</dbReference>
<feature type="active site" evidence="13">
    <location>
        <position position="140"/>
    </location>
</feature>
<feature type="binding site" evidence="13">
    <location>
        <position position="67"/>
    </location>
    <ligand>
        <name>Mg(2+)</name>
        <dbReference type="ChEBI" id="CHEBI:18420"/>
        <label>2</label>
    </ligand>
</feature>
<dbReference type="EC" id="3.1.21.10" evidence="13 14"/>
<comment type="cofactor">
    <cofactor evidence="13">
        <name>Mg(2+)</name>
        <dbReference type="ChEBI" id="CHEBI:18420"/>
    </cofactor>
    <text evidence="13">Binds 2 Mg(2+) ion per subunit.</text>
</comment>
<keyword evidence="6 13" id="KW-0227">DNA damage</keyword>
<evidence type="ECO:0000256" key="4">
    <source>
        <dbReference type="ARBA" id="ARBA00022723"/>
    </source>
</evidence>
<dbReference type="HAMAP" id="MF_00034">
    <property type="entry name" value="RuvC"/>
    <property type="match status" value="1"/>
</dbReference>
<dbReference type="PRINTS" id="PR00696">
    <property type="entry name" value="RSOLVASERUVC"/>
</dbReference>
<dbReference type="SUPFAM" id="SSF53098">
    <property type="entry name" value="Ribonuclease H-like"/>
    <property type="match status" value="1"/>
</dbReference>
<proteinExistence type="inferred from homology"/>
<comment type="subcellular location">
    <subcellularLocation>
        <location evidence="13">Cytoplasm</location>
    </subcellularLocation>
</comment>
<feature type="active site" evidence="13">
    <location>
        <position position="7"/>
    </location>
</feature>
<organism evidence="15 16">
    <name type="scientific">Candidatus Campbellbacteria bacterium CG22_combo_CG10-13_8_21_14_all_43_18</name>
    <dbReference type="NCBI Taxonomy" id="1974530"/>
    <lineage>
        <taxon>Bacteria</taxon>
        <taxon>Candidatus Campbelliibacteriota</taxon>
    </lineage>
</organism>
<evidence type="ECO:0000256" key="2">
    <source>
        <dbReference type="ARBA" id="ARBA00022490"/>
    </source>
</evidence>
<dbReference type="GO" id="GO:0006310">
    <property type="term" value="P:DNA recombination"/>
    <property type="evidence" value="ECO:0007669"/>
    <property type="project" value="UniProtKB-UniRule"/>
</dbReference>
<keyword evidence="10 13" id="KW-0233">DNA recombination</keyword>
<comment type="subunit">
    <text evidence="13">Homodimer which binds Holliday junction (HJ) DNA. The HJ becomes 2-fold symmetrical on binding to RuvC with unstacked arms; it has a different conformation from HJ DNA in complex with RuvA. In the full resolvosome a probable DNA-RuvA(4)-RuvB(12)-RuvC(2) complex forms which resolves the HJ.</text>
</comment>
<dbReference type="InterPro" id="IPR012337">
    <property type="entry name" value="RNaseH-like_sf"/>
</dbReference>
<evidence type="ECO:0000256" key="11">
    <source>
        <dbReference type="ARBA" id="ARBA00023204"/>
    </source>
</evidence>